<comment type="similarity">
    <text evidence="2 10">Belongs to the TRAFAC class TrmE-Era-EngA-EngB-Septin-like GTPase superfamily. EngB GTPase family.</text>
</comment>
<dbReference type="PROSITE" id="PS51706">
    <property type="entry name" value="G_ENGB"/>
    <property type="match status" value="1"/>
</dbReference>
<dbReference type="KEGG" id="wch:wcw_1704"/>
<keyword evidence="6" id="KW-0460">Magnesium</keyword>
<dbReference type="GO" id="GO:0046872">
    <property type="term" value="F:metal ion binding"/>
    <property type="evidence" value="ECO:0007669"/>
    <property type="project" value="UniProtKB-KW"/>
</dbReference>
<dbReference type="InterPro" id="IPR030393">
    <property type="entry name" value="G_ENGB_dom"/>
</dbReference>
<dbReference type="Proteomes" id="UP000001505">
    <property type="component" value="Chromosome"/>
</dbReference>
<dbReference type="EMBL" id="CP001928">
    <property type="protein sequence ID" value="ADI39048.1"/>
    <property type="molecule type" value="Genomic_DNA"/>
</dbReference>
<name>D6YSK3_WADCW</name>
<evidence type="ECO:0000256" key="4">
    <source>
        <dbReference type="ARBA" id="ARBA00022723"/>
    </source>
</evidence>
<feature type="domain" description="EngB-type G" evidence="11">
    <location>
        <begin position="28"/>
        <end position="198"/>
    </location>
</feature>
<reference evidence="12 13" key="1">
    <citation type="journal article" date="2010" name="PLoS ONE">
        <title>The Waddlia genome: a window into chlamydial biology.</title>
        <authorList>
            <person name="Bertelli C."/>
            <person name="Collyn F."/>
            <person name="Croxatto A."/>
            <person name="Ruckert C."/>
            <person name="Polkinghorne A."/>
            <person name="Kebbi-Beghdadi C."/>
            <person name="Goesmann A."/>
            <person name="Vaughan L."/>
            <person name="Greub G."/>
        </authorList>
    </citation>
    <scope>NUCLEOTIDE SEQUENCE [LARGE SCALE GENOMIC DNA]</scope>
    <source>
        <strain evidence="13">ATCC VR-1470 / WSU 86-1044</strain>
    </source>
</reference>
<proteinExistence type="inferred from homology"/>
<keyword evidence="3 10" id="KW-0132">Cell division</keyword>
<dbReference type="GO" id="GO:0000917">
    <property type="term" value="P:division septum assembly"/>
    <property type="evidence" value="ECO:0007669"/>
    <property type="project" value="UniProtKB-KW"/>
</dbReference>
<keyword evidence="13" id="KW-1185">Reference proteome</keyword>
<evidence type="ECO:0000256" key="3">
    <source>
        <dbReference type="ARBA" id="ARBA00022618"/>
    </source>
</evidence>
<dbReference type="Pfam" id="PF01926">
    <property type="entry name" value="MMR_HSR1"/>
    <property type="match status" value="1"/>
</dbReference>
<dbReference type="InterPro" id="IPR006073">
    <property type="entry name" value="GTP-bd"/>
</dbReference>
<organism evidence="12 13">
    <name type="scientific">Waddlia chondrophila (strain ATCC VR-1470 / WSU 86-1044)</name>
    <dbReference type="NCBI Taxonomy" id="716544"/>
    <lineage>
        <taxon>Bacteria</taxon>
        <taxon>Pseudomonadati</taxon>
        <taxon>Chlamydiota</taxon>
        <taxon>Chlamydiia</taxon>
        <taxon>Parachlamydiales</taxon>
        <taxon>Waddliaceae</taxon>
        <taxon>Waddlia</taxon>
    </lineage>
</organism>
<dbReference type="CDD" id="cd01876">
    <property type="entry name" value="YihA_EngB"/>
    <property type="match status" value="1"/>
</dbReference>
<evidence type="ECO:0000256" key="2">
    <source>
        <dbReference type="ARBA" id="ARBA00009638"/>
    </source>
</evidence>
<evidence type="ECO:0000256" key="6">
    <source>
        <dbReference type="ARBA" id="ARBA00022842"/>
    </source>
</evidence>
<keyword evidence="9 10" id="KW-0131">Cell cycle</keyword>
<dbReference type="InterPro" id="IPR027417">
    <property type="entry name" value="P-loop_NTPase"/>
</dbReference>
<keyword evidence="4" id="KW-0479">Metal-binding</keyword>
<evidence type="ECO:0000259" key="11">
    <source>
        <dbReference type="PROSITE" id="PS51706"/>
    </source>
</evidence>
<dbReference type="InterPro" id="IPR019987">
    <property type="entry name" value="GTP-bd_ribosome_bio_YsxC"/>
</dbReference>
<dbReference type="OrthoDB" id="9804921at2"/>
<dbReference type="HAMAP" id="MF_00321">
    <property type="entry name" value="GTPase_EngB"/>
    <property type="match status" value="1"/>
</dbReference>
<evidence type="ECO:0000256" key="7">
    <source>
        <dbReference type="ARBA" id="ARBA00023134"/>
    </source>
</evidence>
<comment type="cofactor">
    <cofactor evidence="1">
        <name>Mg(2+)</name>
        <dbReference type="ChEBI" id="CHEBI:18420"/>
    </cofactor>
</comment>
<evidence type="ECO:0000256" key="10">
    <source>
        <dbReference type="HAMAP-Rule" id="MF_00321"/>
    </source>
</evidence>
<evidence type="ECO:0000256" key="9">
    <source>
        <dbReference type="ARBA" id="ARBA00023306"/>
    </source>
</evidence>
<accession>D6YSK3</accession>
<sequence length="198" mass="22612">MNYREAVFVKTSVSGSDYPRLLDDQGNPLPEIAVLGRSNVGKSSLLNHLFQRKGLVKASSKPGKTAALNFFSIENFCAFVDFPGYGFADVPLHVKKQWGPMVQSYLENRKELKLVLFLFDIRRTPNEEDLALVQWLLNEQVPTILVLTKSDKLNQSEKHQNTKKILEAFGFEKFSYLLYSVPKNRGRNTLMKLIEETL</sequence>
<evidence type="ECO:0000313" key="12">
    <source>
        <dbReference type="EMBL" id="ADI39048.1"/>
    </source>
</evidence>
<keyword evidence="7 10" id="KW-0342">GTP-binding</keyword>
<dbReference type="AlphaFoldDB" id="D6YSK3"/>
<keyword evidence="8 10" id="KW-0717">Septation</keyword>
<dbReference type="NCBIfam" id="TIGR03598">
    <property type="entry name" value="GTPase_YsxC"/>
    <property type="match status" value="1"/>
</dbReference>
<dbReference type="STRING" id="716544.wcw_1704"/>
<dbReference type="PANTHER" id="PTHR11649">
    <property type="entry name" value="MSS1/TRME-RELATED GTP-BINDING PROTEIN"/>
    <property type="match status" value="1"/>
</dbReference>
<dbReference type="eggNOG" id="COG0218">
    <property type="taxonomic scope" value="Bacteria"/>
</dbReference>
<dbReference type="GO" id="GO:0005829">
    <property type="term" value="C:cytosol"/>
    <property type="evidence" value="ECO:0007669"/>
    <property type="project" value="TreeGrafter"/>
</dbReference>
<comment type="function">
    <text evidence="10">Necessary for normal cell division and for the maintenance of normal septation.</text>
</comment>
<evidence type="ECO:0000313" key="13">
    <source>
        <dbReference type="Proteomes" id="UP000001505"/>
    </source>
</evidence>
<dbReference type="PANTHER" id="PTHR11649:SF13">
    <property type="entry name" value="ENGB-TYPE G DOMAIN-CONTAINING PROTEIN"/>
    <property type="match status" value="1"/>
</dbReference>
<evidence type="ECO:0000256" key="5">
    <source>
        <dbReference type="ARBA" id="ARBA00022741"/>
    </source>
</evidence>
<dbReference type="HOGENOM" id="CLU_033732_3_0_0"/>
<dbReference type="RefSeq" id="WP_013182752.1">
    <property type="nucleotide sequence ID" value="NC_014225.1"/>
</dbReference>
<evidence type="ECO:0000256" key="8">
    <source>
        <dbReference type="ARBA" id="ARBA00023210"/>
    </source>
</evidence>
<evidence type="ECO:0000256" key="1">
    <source>
        <dbReference type="ARBA" id="ARBA00001946"/>
    </source>
</evidence>
<keyword evidence="5 10" id="KW-0547">Nucleotide-binding</keyword>
<dbReference type="GO" id="GO:0005525">
    <property type="term" value="F:GTP binding"/>
    <property type="evidence" value="ECO:0007669"/>
    <property type="project" value="UniProtKB-UniRule"/>
</dbReference>
<dbReference type="SUPFAM" id="SSF52540">
    <property type="entry name" value="P-loop containing nucleoside triphosphate hydrolases"/>
    <property type="match status" value="1"/>
</dbReference>
<protein>
    <recommendedName>
        <fullName evidence="10">Probable GTP-binding protein EngB</fullName>
    </recommendedName>
</protein>
<dbReference type="Gene3D" id="3.40.50.300">
    <property type="entry name" value="P-loop containing nucleotide triphosphate hydrolases"/>
    <property type="match status" value="1"/>
</dbReference>
<gene>
    <name evidence="10 12" type="primary">engB</name>
    <name evidence="12" type="ordered locus">wcw_1704</name>
</gene>